<evidence type="ECO:0000313" key="3">
    <source>
        <dbReference type="Proteomes" id="UP000275846"/>
    </source>
</evidence>
<feature type="transmembrane region" description="Helical" evidence="1">
    <location>
        <begin position="38"/>
        <end position="64"/>
    </location>
</feature>
<dbReference type="WBParaSite" id="SSLN_0001437101-mRNA-1">
    <property type="protein sequence ID" value="SSLN_0001437101-mRNA-1"/>
    <property type="gene ID" value="SSLN_0001437101"/>
</dbReference>
<dbReference type="AlphaFoldDB" id="A0A183TBJ4"/>
<feature type="transmembrane region" description="Helical" evidence="1">
    <location>
        <begin position="163"/>
        <end position="184"/>
    </location>
</feature>
<keyword evidence="1" id="KW-1133">Transmembrane helix</keyword>
<evidence type="ECO:0000313" key="2">
    <source>
        <dbReference type="EMBL" id="VDM00228.1"/>
    </source>
</evidence>
<dbReference type="EMBL" id="UYSU01038416">
    <property type="protein sequence ID" value="VDM00228.1"/>
    <property type="molecule type" value="Genomic_DNA"/>
</dbReference>
<keyword evidence="1" id="KW-0472">Membrane</keyword>
<name>A0A183TBJ4_SCHSO</name>
<feature type="transmembrane region" description="Helical" evidence="1">
    <location>
        <begin position="76"/>
        <end position="99"/>
    </location>
</feature>
<gene>
    <name evidence="2" type="ORF">SSLN_LOCUS13842</name>
</gene>
<organism evidence="4">
    <name type="scientific">Schistocephalus solidus</name>
    <name type="common">Tapeworm</name>
    <dbReference type="NCBI Taxonomy" id="70667"/>
    <lineage>
        <taxon>Eukaryota</taxon>
        <taxon>Metazoa</taxon>
        <taxon>Spiralia</taxon>
        <taxon>Lophotrochozoa</taxon>
        <taxon>Platyhelminthes</taxon>
        <taxon>Cestoda</taxon>
        <taxon>Eucestoda</taxon>
        <taxon>Diphyllobothriidea</taxon>
        <taxon>Diphyllobothriidae</taxon>
        <taxon>Schistocephalus</taxon>
    </lineage>
</organism>
<protein>
    <submittedName>
        <fullName evidence="4">G_PROTEIN_RECEP_F1_2 domain-containing protein</fullName>
    </submittedName>
</protein>
<dbReference type="OrthoDB" id="6233165at2759"/>
<reference evidence="4" key="1">
    <citation type="submission" date="2016-06" db="UniProtKB">
        <authorList>
            <consortium name="WormBaseParasite"/>
        </authorList>
    </citation>
    <scope>IDENTIFICATION</scope>
</reference>
<proteinExistence type="predicted"/>
<evidence type="ECO:0000313" key="4">
    <source>
        <dbReference type="WBParaSite" id="SSLN_0001437101-mRNA-1"/>
    </source>
</evidence>
<feature type="transmembrane region" description="Helical" evidence="1">
    <location>
        <begin position="132"/>
        <end position="151"/>
    </location>
</feature>
<evidence type="ECO:0000256" key="1">
    <source>
        <dbReference type="SAM" id="Phobius"/>
    </source>
</evidence>
<feature type="transmembrane region" description="Helical" evidence="1">
    <location>
        <begin position="206"/>
        <end position="229"/>
    </location>
</feature>
<sequence length="446" mass="51729">MSECYHIAANAEMECADYFIFCGHMYAEVGDKPILRNAALAAIFTMPIAVMTIGNILVLLLVLSKAKTHGCVHREFGMTLYVFIILGVVMDNILTTFFLRSFPWIGGAAIEVATRMNAFCKFFAFLRTFFSAARSNLMLAHVILHVFTVKLHSERVKIASSSIFLNVACVAVSGMQAIPTWLVYGNWVVCGRFACLPDPEWPMSLIVYYNIHEVMFCDGVVQSVVTILGSIRLKKLMNRLGMLVDTLYFKTDAETILFEILWKVKQRMARKQECYRIVALHGILFSCFKIGQAVVTFVMGIQIYVSQKHIRTERGWRDLLFLSTIRDLFMLLELCSHLVHTWCCYMWQLNLHNCCITSLLKICRPFRRIRRFLNARIYQDEVLLETREHKKKRKKNRGDIDYIYINYLQTLSSRLTDERLDQCLEWLTEQDNLPQELKVFLENMGY</sequence>
<dbReference type="Proteomes" id="UP000275846">
    <property type="component" value="Unassembled WGS sequence"/>
</dbReference>
<reference evidence="2 3" key="2">
    <citation type="submission" date="2018-11" db="EMBL/GenBank/DDBJ databases">
        <authorList>
            <consortium name="Pathogen Informatics"/>
        </authorList>
    </citation>
    <scope>NUCLEOTIDE SEQUENCE [LARGE SCALE GENOMIC DNA]</scope>
    <source>
        <strain evidence="2 3">NST_G2</strain>
    </source>
</reference>
<feature type="transmembrane region" description="Helical" evidence="1">
    <location>
        <begin position="277"/>
        <end position="305"/>
    </location>
</feature>
<accession>A0A183TBJ4</accession>
<keyword evidence="3" id="KW-1185">Reference proteome</keyword>
<keyword evidence="1" id="KW-0812">Transmembrane</keyword>